<evidence type="ECO:0000313" key="2">
    <source>
        <dbReference type="Proteomes" id="UP000785679"/>
    </source>
</evidence>
<comment type="caution">
    <text evidence="1">The sequence shown here is derived from an EMBL/GenBank/DDBJ whole genome shotgun (WGS) entry which is preliminary data.</text>
</comment>
<sequence>MCLQLARAGQNFAVQTMLYTILNCNHNSFIHLVASYDSFTGLTETALFYLITHALTPIPSSRSRKTVQMRAISLRTAVSRPWLSN</sequence>
<dbReference type="EMBL" id="RRYP01033330">
    <property type="protein sequence ID" value="TNV70737.1"/>
    <property type="molecule type" value="Genomic_DNA"/>
</dbReference>
<keyword evidence="2" id="KW-1185">Reference proteome</keyword>
<protein>
    <submittedName>
        <fullName evidence="1">Uncharacterized protein</fullName>
    </submittedName>
</protein>
<accession>A0A8J8N9B9</accession>
<evidence type="ECO:0000313" key="1">
    <source>
        <dbReference type="EMBL" id="TNV70737.1"/>
    </source>
</evidence>
<dbReference type="AlphaFoldDB" id="A0A8J8N9B9"/>
<reference evidence="1" key="1">
    <citation type="submission" date="2019-06" db="EMBL/GenBank/DDBJ databases">
        <authorList>
            <person name="Zheng W."/>
        </authorList>
    </citation>
    <scope>NUCLEOTIDE SEQUENCE</scope>
    <source>
        <strain evidence="1">QDHG01</strain>
    </source>
</reference>
<gene>
    <name evidence="1" type="ORF">FGO68_gene15739</name>
</gene>
<proteinExistence type="predicted"/>
<dbReference type="Proteomes" id="UP000785679">
    <property type="component" value="Unassembled WGS sequence"/>
</dbReference>
<name>A0A8J8N9B9_HALGN</name>
<organism evidence="1 2">
    <name type="scientific">Halteria grandinella</name>
    <dbReference type="NCBI Taxonomy" id="5974"/>
    <lineage>
        <taxon>Eukaryota</taxon>
        <taxon>Sar</taxon>
        <taxon>Alveolata</taxon>
        <taxon>Ciliophora</taxon>
        <taxon>Intramacronucleata</taxon>
        <taxon>Spirotrichea</taxon>
        <taxon>Stichotrichia</taxon>
        <taxon>Sporadotrichida</taxon>
        <taxon>Halteriidae</taxon>
        <taxon>Halteria</taxon>
    </lineage>
</organism>